<dbReference type="SMART" id="SM00423">
    <property type="entry name" value="PSI"/>
    <property type="match status" value="3"/>
</dbReference>
<comment type="subcellular location">
    <subcellularLocation>
        <location evidence="1">Membrane</location>
        <topology evidence="1">Single-pass membrane protein</topology>
    </subcellularLocation>
</comment>
<keyword evidence="10" id="KW-0325">Glycoprotein</keyword>
<comment type="caution">
    <text evidence="12">Lacks conserved residue(s) required for the propagation of feature annotation.</text>
</comment>
<dbReference type="InterPro" id="IPR006652">
    <property type="entry name" value="Kelch_1"/>
</dbReference>
<evidence type="ECO:0000256" key="8">
    <source>
        <dbReference type="ARBA" id="ARBA00023136"/>
    </source>
</evidence>
<dbReference type="Pfam" id="PF24973">
    <property type="entry name" value="EGF_LMN_ATRN"/>
    <property type="match status" value="1"/>
</dbReference>
<feature type="disulfide bond" evidence="12">
    <location>
        <begin position="894"/>
        <end position="908"/>
    </location>
</feature>
<evidence type="ECO:0000256" key="6">
    <source>
        <dbReference type="ARBA" id="ARBA00022737"/>
    </source>
</evidence>
<feature type="domain" description="CUB" evidence="16">
    <location>
        <begin position="71"/>
        <end position="188"/>
    </location>
</feature>
<protein>
    <recommendedName>
        <fullName evidence="20">CUB domain-containing protein</fullName>
    </recommendedName>
</protein>
<dbReference type="CDD" id="cd00041">
    <property type="entry name" value="CUB"/>
    <property type="match status" value="1"/>
</dbReference>
<dbReference type="InterPro" id="IPR035914">
    <property type="entry name" value="Sperma_CUB_dom_sf"/>
</dbReference>
<feature type="transmembrane region" description="Helical" evidence="14">
    <location>
        <begin position="1080"/>
        <end position="1101"/>
    </location>
</feature>
<feature type="domain" description="Laminin EGF-like" evidence="17">
    <location>
        <begin position="863"/>
        <end position="910"/>
    </location>
</feature>
<dbReference type="EMBL" id="CADEPI010000597">
    <property type="protein sequence ID" value="CAB3387619.1"/>
    <property type="molecule type" value="Genomic_DNA"/>
</dbReference>
<keyword evidence="19" id="KW-1185">Reference proteome</keyword>
<evidence type="ECO:0008006" key="20">
    <source>
        <dbReference type="Google" id="ProtNLM"/>
    </source>
</evidence>
<feature type="region of interest" description="Disordered" evidence="13">
    <location>
        <begin position="1129"/>
        <end position="1158"/>
    </location>
</feature>
<evidence type="ECO:0000256" key="4">
    <source>
        <dbReference type="ARBA" id="ARBA00022692"/>
    </source>
</evidence>
<evidence type="ECO:0000256" key="9">
    <source>
        <dbReference type="ARBA" id="ARBA00023157"/>
    </source>
</evidence>
<dbReference type="InterPro" id="IPR002049">
    <property type="entry name" value="LE_dom"/>
</dbReference>
<dbReference type="Gene3D" id="2.60.120.290">
    <property type="entry name" value="Spermadhesin, CUB domain"/>
    <property type="match status" value="1"/>
</dbReference>
<keyword evidence="11 12" id="KW-0424">Laminin EGF-like domain</keyword>
<evidence type="ECO:0000256" key="13">
    <source>
        <dbReference type="SAM" id="MobiDB-lite"/>
    </source>
</evidence>
<keyword evidence="5 15" id="KW-0732">Signal</keyword>
<dbReference type="Pfam" id="PF00053">
    <property type="entry name" value="EGF_laminin"/>
    <property type="match status" value="1"/>
</dbReference>
<feature type="disulfide bond" evidence="12">
    <location>
        <begin position="882"/>
        <end position="891"/>
    </location>
</feature>
<keyword evidence="6" id="KW-0677">Repeat</keyword>
<evidence type="ECO:0000256" key="2">
    <source>
        <dbReference type="ARBA" id="ARBA00022441"/>
    </source>
</evidence>
<keyword evidence="3" id="KW-0245">EGF-like domain</keyword>
<dbReference type="PROSITE" id="PS00022">
    <property type="entry name" value="EGF_1"/>
    <property type="match status" value="1"/>
</dbReference>
<evidence type="ECO:0000313" key="19">
    <source>
        <dbReference type="Proteomes" id="UP000494165"/>
    </source>
</evidence>
<dbReference type="GO" id="GO:0005794">
    <property type="term" value="C:Golgi apparatus"/>
    <property type="evidence" value="ECO:0007669"/>
    <property type="project" value="TreeGrafter"/>
</dbReference>
<dbReference type="Gene3D" id="2.10.25.10">
    <property type="entry name" value="Laminin"/>
    <property type="match status" value="1"/>
</dbReference>
<organism evidence="18 19">
    <name type="scientific">Cloeon dipterum</name>
    <dbReference type="NCBI Taxonomy" id="197152"/>
    <lineage>
        <taxon>Eukaryota</taxon>
        <taxon>Metazoa</taxon>
        <taxon>Ecdysozoa</taxon>
        <taxon>Arthropoda</taxon>
        <taxon>Hexapoda</taxon>
        <taxon>Insecta</taxon>
        <taxon>Pterygota</taxon>
        <taxon>Palaeoptera</taxon>
        <taxon>Ephemeroptera</taxon>
        <taxon>Pisciforma</taxon>
        <taxon>Baetidae</taxon>
        <taxon>Cloeon</taxon>
    </lineage>
</organism>
<dbReference type="CDD" id="cd00055">
    <property type="entry name" value="EGF_Lam"/>
    <property type="match status" value="2"/>
</dbReference>
<dbReference type="GO" id="GO:0048731">
    <property type="term" value="P:system development"/>
    <property type="evidence" value="ECO:0007669"/>
    <property type="project" value="UniProtKB-ARBA"/>
</dbReference>
<dbReference type="SUPFAM" id="SSF50965">
    <property type="entry name" value="Galactose oxidase, central domain"/>
    <property type="match status" value="1"/>
</dbReference>
<gene>
    <name evidence="18" type="ORF">CLODIP_2_CD15258</name>
</gene>
<dbReference type="InterPro" id="IPR015915">
    <property type="entry name" value="Kelch-typ_b-propeller"/>
</dbReference>
<dbReference type="SMART" id="SM00042">
    <property type="entry name" value="CUB"/>
    <property type="match status" value="1"/>
</dbReference>
<reference evidence="18 19" key="1">
    <citation type="submission" date="2020-04" db="EMBL/GenBank/DDBJ databases">
        <authorList>
            <person name="Alioto T."/>
            <person name="Alioto T."/>
            <person name="Gomez Garrido J."/>
        </authorList>
    </citation>
    <scope>NUCLEOTIDE SEQUENCE [LARGE SCALE GENOMIC DNA]</scope>
</reference>
<dbReference type="Proteomes" id="UP000494165">
    <property type="component" value="Unassembled WGS sequence"/>
</dbReference>
<dbReference type="InterPro" id="IPR000859">
    <property type="entry name" value="CUB_dom"/>
</dbReference>
<evidence type="ECO:0000256" key="1">
    <source>
        <dbReference type="ARBA" id="ARBA00004167"/>
    </source>
</evidence>
<evidence type="ECO:0000256" key="14">
    <source>
        <dbReference type="SAM" id="Phobius"/>
    </source>
</evidence>
<dbReference type="InterPro" id="IPR011043">
    <property type="entry name" value="Gal_Oxase/kelch_b-propeller"/>
</dbReference>
<keyword evidence="9 12" id="KW-1015">Disulfide bond</keyword>
<evidence type="ECO:0000256" key="5">
    <source>
        <dbReference type="ARBA" id="ARBA00022729"/>
    </source>
</evidence>
<evidence type="ECO:0000256" key="15">
    <source>
        <dbReference type="SAM" id="SignalP"/>
    </source>
</evidence>
<dbReference type="AlphaFoldDB" id="A0A8S1E4Y3"/>
<dbReference type="SMART" id="SM00180">
    <property type="entry name" value="EGF_Lam"/>
    <property type="match status" value="2"/>
</dbReference>
<dbReference type="InterPro" id="IPR000742">
    <property type="entry name" value="EGF"/>
</dbReference>
<keyword evidence="4 14" id="KW-0812">Transmembrane</keyword>
<dbReference type="SUPFAM" id="SSF49854">
    <property type="entry name" value="Spermadhesin, CUB domain"/>
    <property type="match status" value="1"/>
</dbReference>
<dbReference type="InterPro" id="IPR051568">
    <property type="entry name" value="LZTR1/Attractin"/>
</dbReference>
<keyword evidence="2" id="KW-0880">Kelch repeat</keyword>
<dbReference type="Pfam" id="PF23106">
    <property type="entry name" value="EGF_Teneurin"/>
    <property type="match status" value="1"/>
</dbReference>
<dbReference type="InterPro" id="IPR002165">
    <property type="entry name" value="Plexin_repeat"/>
</dbReference>
<dbReference type="Pfam" id="PF01437">
    <property type="entry name" value="PSI"/>
    <property type="match status" value="1"/>
</dbReference>
<dbReference type="PANTHER" id="PTHR46376">
    <property type="entry name" value="LEUCINE-ZIPPER-LIKE TRANSCRIPTIONAL REGULATOR 1"/>
    <property type="match status" value="1"/>
</dbReference>
<dbReference type="InterPro" id="IPR056737">
    <property type="entry name" value="Beta-prop_ATRN-MKLN-like"/>
</dbReference>
<evidence type="ECO:0000313" key="18">
    <source>
        <dbReference type="EMBL" id="CAB3387619.1"/>
    </source>
</evidence>
<dbReference type="FunFam" id="2.60.120.290:FF:000046">
    <property type="entry name" value="Attractin-like protein 1"/>
    <property type="match status" value="1"/>
</dbReference>
<evidence type="ECO:0000256" key="11">
    <source>
        <dbReference type="ARBA" id="ARBA00023292"/>
    </source>
</evidence>
<name>A0A8S1E4Y3_9INSE</name>
<dbReference type="InterPro" id="IPR056732">
    <property type="entry name" value="GBD_ATRN"/>
</dbReference>
<dbReference type="GO" id="GO:0048513">
    <property type="term" value="P:animal organ development"/>
    <property type="evidence" value="ECO:0007669"/>
    <property type="project" value="UniProtKB-ARBA"/>
</dbReference>
<dbReference type="Gene3D" id="2.170.300.10">
    <property type="entry name" value="Tie2 ligand-binding domain superfamily"/>
    <property type="match status" value="1"/>
</dbReference>
<evidence type="ECO:0000256" key="10">
    <source>
        <dbReference type="ARBA" id="ARBA00023180"/>
    </source>
</evidence>
<dbReference type="PROSITE" id="PS01180">
    <property type="entry name" value="CUB"/>
    <property type="match status" value="1"/>
</dbReference>
<comment type="caution">
    <text evidence="18">The sequence shown here is derived from an EMBL/GenBank/DDBJ whole genome shotgun (WGS) entry which is preliminary data.</text>
</comment>
<dbReference type="SUPFAM" id="SSF57196">
    <property type="entry name" value="EGF/Laminin"/>
    <property type="match status" value="1"/>
</dbReference>
<feature type="chain" id="PRO_5035899739" description="CUB domain-containing protein" evidence="15">
    <location>
        <begin position="37"/>
        <end position="1239"/>
    </location>
</feature>
<evidence type="ECO:0000256" key="3">
    <source>
        <dbReference type="ARBA" id="ARBA00022536"/>
    </source>
</evidence>
<dbReference type="PROSITE" id="PS50027">
    <property type="entry name" value="EGF_LAM_2"/>
    <property type="match status" value="1"/>
</dbReference>
<feature type="region of interest" description="Disordered" evidence="13">
    <location>
        <begin position="1202"/>
        <end position="1239"/>
    </location>
</feature>
<evidence type="ECO:0000256" key="12">
    <source>
        <dbReference type="PROSITE-ProRule" id="PRU00460"/>
    </source>
</evidence>
<proteinExistence type="predicted"/>
<dbReference type="SMART" id="SM00612">
    <property type="entry name" value="Kelch"/>
    <property type="match status" value="2"/>
</dbReference>
<evidence type="ECO:0000256" key="7">
    <source>
        <dbReference type="ARBA" id="ARBA00022989"/>
    </source>
</evidence>
<sequence length="1239" mass="136303">MAPALLLFMSKSKYRRKACWWTLGCLLMAVLAAVDGLHGAGKCGPECVNGFCANGTCNCYDGWQGPNCQFCGGKVRLSEPSGYILDGQGNYSVDVKCSWLVSSGTPNATIRLHLEEFATECGWDHLYVYDGDSVRSPLLAVFSGLMYKDDYRVRRVPEVVAKSGSALLHFYSDVAYNMTGFNISYRLNSCPSRFSDSPCSGHGVCIDGSCTCDALYIGDACEIPVCPNDCSGKGQCNREKHRCECWGDARGDDCSQSAEKGFWELLQPKAFVPEGSASHGVVVWRDSLYVVGGESYEKAKLMYVYDFTGNIWETVHINSKNVPQSRYGHSTVIFGDKIFMYGGVDVSGHVSAELWAFDISANAWENITVRAESCTHQKLNPKLPCGPLRSTGHTATVVSSKAKKSEKMIVIFGHSPIYGYLNTVQEYNFGTRTWQVVATKGFPVKGGYGHSSVYDGVSQRIYVYGGYVSESASTALLTNKLFSYDPFTKTWNLLMSAPSARFLHSAVISRGLMLVFGGNTHNDTAFSHGAKCYSHDFLAYDLACDTWSALPTPALSRTDLSRYGHSSVMFDGALYIYGGFDGQFRSDLLKFTPGKCSVLNDEGLCSQGKPGVKCVWSEENASCEISGQGVGLGKAQCSTIFDNGRSEICSMLDNCGACVHTAHSCIWCGGSQGSCNHQRCKESNQKAITNIEQCETQDSGSCLQLHNCQACGTNPKCRWEFENRCKSIVSGNVTSEAGAVEIPGCLNTCAQFSSCQNCTQEECIWCQNEARCVNKNAYTASFPYGQCREWTTHITKCRPSNAGEAECSFYATCEECRVDPACGWCDDGSGTGLGKCLRGGNHRPDDPSMCPSESWFFTRCPACQCNGHSTCGNGSSQCTQPCNNLTQGMHCERCVPGYYGNPVNGGKCTPCHCNNQGTQCHPETGKCYCTTKGITGDHCDKCDTTNHYSGDPANGSCFYDLTIDYQFTFNLSKKEDRHYSQINFKNIPTKHDVDADFQITCSVPSKMNITVRTATGAEKYLLVAHNCSTLRHRFSKSEYQFGIEDNVTQTTFFVYVYDFQPPLWIQISFSQYPKLNLQQFFITFSTCFVLLLLVAAVMWKIKVKYDLFRRRQRMFVEMEQMASRPFAQVSVEVERKPPDDQPPPSLRKRKKDAPSPIALEPCCGNRAAVLSLLVRLPSGSQQYTPPGQTGLAIASALVTLGNPRKVSSDPPNKGDAKNKTRKSAPFHCLQADDEPNSII</sequence>
<keyword evidence="7 14" id="KW-1133">Transmembrane helix</keyword>
<feature type="signal peptide" evidence="15">
    <location>
        <begin position="1"/>
        <end position="36"/>
    </location>
</feature>
<dbReference type="InterPro" id="IPR056863">
    <property type="entry name" value="LMN_ATRN_NET-like_EGF"/>
</dbReference>
<dbReference type="PANTHER" id="PTHR46376:SF2">
    <property type="entry name" value="DISTRACTED, ISOFORM B"/>
    <property type="match status" value="1"/>
</dbReference>
<dbReference type="Pfam" id="PF24972">
    <property type="entry name" value="GBD_ATRN"/>
    <property type="match status" value="1"/>
</dbReference>
<keyword evidence="8 14" id="KW-0472">Membrane</keyword>
<dbReference type="GO" id="GO:0016020">
    <property type="term" value="C:membrane"/>
    <property type="evidence" value="ECO:0007669"/>
    <property type="project" value="UniProtKB-SubCell"/>
</dbReference>
<dbReference type="OrthoDB" id="9998912at2759"/>
<dbReference type="Gene3D" id="2.120.10.80">
    <property type="entry name" value="Kelch-type beta propeller"/>
    <property type="match status" value="2"/>
</dbReference>
<evidence type="ECO:0000259" key="16">
    <source>
        <dbReference type="PROSITE" id="PS01180"/>
    </source>
</evidence>
<dbReference type="SMART" id="SM00181">
    <property type="entry name" value="EGF"/>
    <property type="match status" value="4"/>
</dbReference>
<dbReference type="Pfam" id="PF24981">
    <property type="entry name" value="Beta-prop_ATRN-LZTR1"/>
    <property type="match status" value="1"/>
</dbReference>
<accession>A0A8S1E4Y3</accession>
<evidence type="ECO:0000259" key="17">
    <source>
        <dbReference type="PROSITE" id="PS50027"/>
    </source>
</evidence>
<dbReference type="InterPro" id="IPR016201">
    <property type="entry name" value="PSI"/>
</dbReference>